<evidence type="ECO:0000256" key="7">
    <source>
        <dbReference type="RuleBase" id="RU004466"/>
    </source>
</evidence>
<comment type="caution">
    <text evidence="8">The sequence shown here is derived from an EMBL/GenBank/DDBJ whole genome shotgun (WGS) entry which is preliminary data.</text>
</comment>
<evidence type="ECO:0000313" key="9">
    <source>
        <dbReference type="Proteomes" id="UP000594638"/>
    </source>
</evidence>
<dbReference type="PANTHER" id="PTHR12001:SF69">
    <property type="entry name" value="ALL TRANS-POLYPRENYL-DIPHOSPHATE SYNTHASE PDSS1"/>
    <property type="match status" value="1"/>
</dbReference>
<evidence type="ECO:0000256" key="5">
    <source>
        <dbReference type="ARBA" id="ARBA00022842"/>
    </source>
</evidence>
<comment type="similarity">
    <text evidence="2 7">Belongs to the FPP/GGPP synthase family.</text>
</comment>
<proteinExistence type="inferred from homology"/>
<dbReference type="InterPro" id="IPR033749">
    <property type="entry name" value="Polyprenyl_synt_CS"/>
</dbReference>
<evidence type="ECO:0000313" key="8">
    <source>
        <dbReference type="EMBL" id="CAA2979516.1"/>
    </source>
</evidence>
<dbReference type="SUPFAM" id="SSF48576">
    <property type="entry name" value="Terpenoid synthases"/>
    <property type="match status" value="1"/>
</dbReference>
<dbReference type="PANTHER" id="PTHR12001">
    <property type="entry name" value="GERANYLGERANYL PYROPHOSPHATE SYNTHASE"/>
    <property type="match status" value="1"/>
</dbReference>
<evidence type="ECO:0000256" key="6">
    <source>
        <dbReference type="ARBA" id="ARBA00023229"/>
    </source>
</evidence>
<evidence type="ECO:0000256" key="4">
    <source>
        <dbReference type="ARBA" id="ARBA00022723"/>
    </source>
</evidence>
<keyword evidence="4" id="KW-0479">Metal-binding</keyword>
<keyword evidence="5" id="KW-0460">Magnesium</keyword>
<comment type="cofactor">
    <cofactor evidence="1">
        <name>Mg(2+)</name>
        <dbReference type="ChEBI" id="CHEBI:18420"/>
    </cofactor>
</comment>
<dbReference type="CDD" id="cd00685">
    <property type="entry name" value="Trans_IPPS_HT"/>
    <property type="match status" value="1"/>
</dbReference>
<evidence type="ECO:0000256" key="3">
    <source>
        <dbReference type="ARBA" id="ARBA00022679"/>
    </source>
</evidence>
<dbReference type="GO" id="GO:0009507">
    <property type="term" value="C:chloroplast"/>
    <property type="evidence" value="ECO:0007669"/>
    <property type="project" value="TreeGrafter"/>
</dbReference>
<accession>A0A8S0RIP7</accession>
<dbReference type="InterPro" id="IPR000092">
    <property type="entry name" value="Polyprenyl_synt"/>
</dbReference>
<dbReference type="PROSITE" id="PS00723">
    <property type="entry name" value="POLYPRENYL_SYNTHASE_1"/>
    <property type="match status" value="1"/>
</dbReference>
<gene>
    <name evidence="8" type="ORF">OLEA9_A050129</name>
</gene>
<protein>
    <submittedName>
        <fullName evidence="8">Probable solanesyl-diphosphate synthase 3, chloroplastic isoform X1</fullName>
    </submittedName>
</protein>
<dbReference type="Pfam" id="PF00348">
    <property type="entry name" value="polyprenyl_synt"/>
    <property type="match status" value="1"/>
</dbReference>
<dbReference type="GO" id="GO:0046872">
    <property type="term" value="F:metal ion binding"/>
    <property type="evidence" value="ECO:0007669"/>
    <property type="project" value="UniProtKB-KW"/>
</dbReference>
<evidence type="ECO:0000256" key="1">
    <source>
        <dbReference type="ARBA" id="ARBA00001946"/>
    </source>
</evidence>
<keyword evidence="6" id="KW-0414">Isoprene biosynthesis</keyword>
<dbReference type="OrthoDB" id="9927103at2759"/>
<reference evidence="8 9" key="1">
    <citation type="submission" date="2019-12" db="EMBL/GenBank/DDBJ databases">
        <authorList>
            <person name="Alioto T."/>
            <person name="Alioto T."/>
            <person name="Gomez Garrido J."/>
        </authorList>
    </citation>
    <scope>NUCLEOTIDE SEQUENCE [LARGE SCALE GENOMIC DNA]</scope>
</reference>
<dbReference type="GO" id="GO:0004659">
    <property type="term" value="F:prenyltransferase activity"/>
    <property type="evidence" value="ECO:0007669"/>
    <property type="project" value="InterPro"/>
</dbReference>
<keyword evidence="3 7" id="KW-0808">Transferase</keyword>
<organism evidence="8 9">
    <name type="scientific">Olea europaea subsp. europaea</name>
    <dbReference type="NCBI Taxonomy" id="158383"/>
    <lineage>
        <taxon>Eukaryota</taxon>
        <taxon>Viridiplantae</taxon>
        <taxon>Streptophyta</taxon>
        <taxon>Embryophyta</taxon>
        <taxon>Tracheophyta</taxon>
        <taxon>Spermatophyta</taxon>
        <taxon>Magnoliopsida</taxon>
        <taxon>eudicotyledons</taxon>
        <taxon>Gunneridae</taxon>
        <taxon>Pentapetalae</taxon>
        <taxon>asterids</taxon>
        <taxon>lamiids</taxon>
        <taxon>Lamiales</taxon>
        <taxon>Oleaceae</taxon>
        <taxon>Oleeae</taxon>
        <taxon>Olea</taxon>
    </lineage>
</organism>
<dbReference type="GO" id="GO:0008299">
    <property type="term" value="P:isoprenoid biosynthetic process"/>
    <property type="evidence" value="ECO:0007669"/>
    <property type="project" value="UniProtKB-KW"/>
</dbReference>
<dbReference type="EMBL" id="CACTIH010003630">
    <property type="protein sequence ID" value="CAA2979516.1"/>
    <property type="molecule type" value="Genomic_DNA"/>
</dbReference>
<dbReference type="InterPro" id="IPR008949">
    <property type="entry name" value="Isoprenoid_synthase_dom_sf"/>
</dbReference>
<dbReference type="Proteomes" id="UP000594638">
    <property type="component" value="Unassembled WGS sequence"/>
</dbReference>
<name>A0A8S0RIP7_OLEEU</name>
<dbReference type="GO" id="GO:0010236">
    <property type="term" value="P:plastoquinone biosynthetic process"/>
    <property type="evidence" value="ECO:0007669"/>
    <property type="project" value="TreeGrafter"/>
</dbReference>
<dbReference type="Gene3D" id="1.10.600.10">
    <property type="entry name" value="Farnesyl Diphosphate Synthase"/>
    <property type="match status" value="2"/>
</dbReference>
<dbReference type="Gramene" id="OE9A050129T1">
    <property type="protein sequence ID" value="OE9A050129C1"/>
    <property type="gene ID" value="OE9A050129"/>
</dbReference>
<sequence length="372" mass="41690">MSMIYQNLEFGRTRSGFVVYGCSFNVCHERISVRNHAKGMLRNVNGGYKGKKLWCRRTKLGPCPVFSTNTTQALLNGVAVDHPETNFFEVVAEDIKMMNKNLQSIVGGENPILMSGAEHIFGAGGKRMRPALVFLVSRATTEIVGLKELTKEHRQLAEVIEMIHSASLIHDDVLDESDMRRGKETLHQLYGTRVAVLAGDFIFAQSLHYRANLENFEVIKLFGQVIKDFASGEMRQASSLFDCDVQLDEYLMKSHYKTASLIAASTKGAAIFSAVSNEISYQMYQFGNLTAPVIFTLEMEPKLRDLIKSEFCESGSLDEAIDIIKSCGGIDKARELAKLKADLELENLQCLPSTTFRLTLEEMVKHNLERIK</sequence>
<evidence type="ECO:0000256" key="2">
    <source>
        <dbReference type="ARBA" id="ARBA00006706"/>
    </source>
</evidence>
<keyword evidence="9" id="KW-1185">Reference proteome</keyword>
<dbReference type="AlphaFoldDB" id="A0A8S0RIP7"/>